<dbReference type="EMBL" id="JAPHNI010000002">
    <property type="protein sequence ID" value="KAJ8119071.1"/>
    <property type="molecule type" value="Genomic_DNA"/>
</dbReference>
<accession>A0ACC2IV29</accession>
<sequence>MTRYGRSMINSTIYPLGSLPSRSGSYTSDASSASSPDLSSSQNPVESDLLLRGGMITSDGRGMFQTLAPTKLKSNKVSKKAEAYQRRRCEEHLQRLQQEASLALHRPCSLDSKLAAKFVNILLSGDAQYQPIFTLGNWISSLPSRIGSSSVVTTAVEFLLHSLSAERDRSHSNQTLVLRSRGKALKELQLDILASQQRPNYDLVIATKLHYAAEVLLELTNLHYAIHTFGLMDLLKSGFVFDADEEHIWDVIDNTYIDDITIAVSAGRPSIYDNEFYLSATHPATLSHCTLTDIQFTTRSMMHILIQFPRMTVATRHAIRDPSNAVACATAVSFAENLWQLTQQSHFAEFLSASITRDTTCAVDQTVSDIFTHGICFRTTQHLVIGTRYWLLQIMLCGVIDTLYRRFPAEYALSLLPDPDTLHGTDTTAALQLGRVVLSLGAHPSPLTLIRTHGPLSASIGAWHRQIRYLGSRYPSLNQGDAAALSVAERMKEWILANCNVILKRLKINSVDETAWLEALDCMAGEELQDWIPTKVSIASEGGEMVMKLEYSDRTANGDPRIHNGDPHSHNGGTTNRVFNVHNPSKFGPQHLREWIRGTGGLSLDGSEVDIKGKTLNRTTGQNADADLGSIGSKVLLRQSSRASQRQDGVGTALGAETWQAGSMRSHCPMLTVDPDRQAFPNAYVAGMREDLNLQGNQYSILLSMFVAGHVVALVPHALVLQKVRPSIWLPLTLILWSGLTMCSAACTTYRQICAVRFFQGAMEASIYSGTITPSEVATRVAIFTAIGQMGIMFAGLMMTAMYKTMDGHGGLKGWQWVFIIDGLMGIPVGIFGYWTFPDLPESTNRPYIDASERAFAIGRLPAKKPYTHSIAFKSLVQRVLYNPTVYILAGFSVISAMLEAFAFQGMFLLWLKHNKSRFSQTAINTYPLGIQSVAIVSQILSGIFIDKTGHRMPMVIFAGAMQLVTASLLLTRNISDSGIFVAHYLSGTSFIVNPVMYGWATTICQRMGDDAARSVVVYTMNMAGQVLYTWWGIVMYPATDVPYWRKGSITMLVVCFVFVAYANLVSWLDKRTAAAASESNPDDQTVEAITHEAQAPRQRHFNVSVAEEVKI</sequence>
<dbReference type="Proteomes" id="UP001153331">
    <property type="component" value="Unassembled WGS sequence"/>
</dbReference>
<comment type="caution">
    <text evidence="1">The sequence shown here is derived from an EMBL/GenBank/DDBJ whole genome shotgun (WGS) entry which is preliminary data.</text>
</comment>
<name>A0ACC2IV29_9PLEO</name>
<organism evidence="1 2">
    <name type="scientific">Boeremia exigua</name>
    <dbReference type="NCBI Taxonomy" id="749465"/>
    <lineage>
        <taxon>Eukaryota</taxon>
        <taxon>Fungi</taxon>
        <taxon>Dikarya</taxon>
        <taxon>Ascomycota</taxon>
        <taxon>Pezizomycotina</taxon>
        <taxon>Dothideomycetes</taxon>
        <taxon>Pleosporomycetidae</taxon>
        <taxon>Pleosporales</taxon>
        <taxon>Pleosporineae</taxon>
        <taxon>Didymellaceae</taxon>
        <taxon>Boeremia</taxon>
    </lineage>
</organism>
<reference evidence="1" key="1">
    <citation type="submission" date="2022-11" db="EMBL/GenBank/DDBJ databases">
        <title>Genome Sequence of Boeremia exigua.</title>
        <authorList>
            <person name="Buettner E."/>
        </authorList>
    </citation>
    <scope>NUCLEOTIDE SEQUENCE</scope>
    <source>
        <strain evidence="1">CU02</strain>
    </source>
</reference>
<protein>
    <submittedName>
        <fullName evidence="1">Uncharacterized protein</fullName>
    </submittedName>
</protein>
<proteinExistence type="predicted"/>
<gene>
    <name evidence="1" type="ORF">OPT61_g55</name>
</gene>
<evidence type="ECO:0000313" key="2">
    <source>
        <dbReference type="Proteomes" id="UP001153331"/>
    </source>
</evidence>
<evidence type="ECO:0000313" key="1">
    <source>
        <dbReference type="EMBL" id="KAJ8119071.1"/>
    </source>
</evidence>
<keyword evidence="2" id="KW-1185">Reference proteome</keyword>